<evidence type="ECO:0000256" key="5">
    <source>
        <dbReference type="SAM" id="SignalP"/>
    </source>
</evidence>
<dbReference type="Proteomes" id="UP000270342">
    <property type="component" value="Unassembled WGS sequence"/>
</dbReference>
<feature type="signal peptide" evidence="5">
    <location>
        <begin position="1"/>
        <end position="33"/>
    </location>
</feature>
<keyword evidence="3" id="KW-1133">Transmembrane helix</keyword>
<accession>A0A494XQ49</accession>
<evidence type="ECO:0000256" key="1">
    <source>
        <dbReference type="ARBA" id="ARBA00004167"/>
    </source>
</evidence>
<dbReference type="EMBL" id="RBZU01000008">
    <property type="protein sequence ID" value="RKP51831.1"/>
    <property type="molecule type" value="Genomic_DNA"/>
</dbReference>
<evidence type="ECO:0000256" key="4">
    <source>
        <dbReference type="ARBA" id="ARBA00023136"/>
    </source>
</evidence>
<dbReference type="NCBIfam" id="TIGR01352">
    <property type="entry name" value="tonB_Cterm"/>
    <property type="match status" value="1"/>
</dbReference>
<organism evidence="6 7">
    <name type="scientific">Pararobbsia silviterrae</name>
    <dbReference type="NCBI Taxonomy" id="1792498"/>
    <lineage>
        <taxon>Bacteria</taxon>
        <taxon>Pseudomonadati</taxon>
        <taxon>Pseudomonadota</taxon>
        <taxon>Betaproteobacteria</taxon>
        <taxon>Burkholderiales</taxon>
        <taxon>Burkholderiaceae</taxon>
        <taxon>Pararobbsia</taxon>
    </lineage>
</organism>
<keyword evidence="7" id="KW-1185">Reference proteome</keyword>
<dbReference type="SUPFAM" id="SSF74653">
    <property type="entry name" value="TolA/TonB C-terminal domain"/>
    <property type="match status" value="1"/>
</dbReference>
<feature type="chain" id="PRO_5019824088" evidence="5">
    <location>
        <begin position="34"/>
        <end position="414"/>
    </location>
</feature>
<protein>
    <submittedName>
        <fullName evidence="6">TonB C-terminal domain-containing protein</fullName>
    </submittedName>
</protein>
<dbReference type="Pfam" id="PF13103">
    <property type="entry name" value="TonB_2"/>
    <property type="match status" value="1"/>
</dbReference>
<evidence type="ECO:0000256" key="3">
    <source>
        <dbReference type="ARBA" id="ARBA00022989"/>
    </source>
</evidence>
<proteinExistence type="predicted"/>
<keyword evidence="2" id="KW-0812">Transmembrane</keyword>
<comment type="caution">
    <text evidence="6">The sequence shown here is derived from an EMBL/GenBank/DDBJ whole genome shotgun (WGS) entry which is preliminary data.</text>
</comment>
<dbReference type="AlphaFoldDB" id="A0A494XQ49"/>
<keyword evidence="5" id="KW-0732">Signal</keyword>
<evidence type="ECO:0000313" key="7">
    <source>
        <dbReference type="Proteomes" id="UP000270342"/>
    </source>
</evidence>
<dbReference type="InterPro" id="IPR006260">
    <property type="entry name" value="TonB/TolA_C"/>
</dbReference>
<keyword evidence="4" id="KW-0472">Membrane</keyword>
<gene>
    <name evidence="6" type="ORF">D7S86_17920</name>
</gene>
<dbReference type="Gene3D" id="3.30.1150.10">
    <property type="match status" value="1"/>
</dbReference>
<dbReference type="GO" id="GO:0016020">
    <property type="term" value="C:membrane"/>
    <property type="evidence" value="ECO:0007669"/>
    <property type="project" value="UniProtKB-SubCell"/>
</dbReference>
<comment type="subcellular location">
    <subcellularLocation>
        <location evidence="1">Membrane</location>
        <topology evidence="1">Single-pass membrane protein</topology>
    </subcellularLocation>
</comment>
<name>A0A494XQ49_9BURK</name>
<sequence length="414" mass="43912">MHTKKPIRERVIRGCIVLLLAMAHGTGVSDAWANVGDGSNDAAHGALGAASNDATTPAVAAPSAAIGLPGATLALPAASAAGIPTLQQSILTGTLPSADAAKDPAKAEMFMRLARRFHDDPDISRMLADKSAASPFAGKNVFAVGTFFIDALLRVSAEDRYTLYTVNAKMFDTPSVTCNPAQPFAIANVKAFLALSDSDASRMLDVLFDMFKQAALQTPTVSVTPEQRKQAAQALGNRVQDLLKSDPDGTREIASLLVDPLSAPPEARCLAQQMRVRAVLATPEPYRDWAIVAQIEQLKVGLAAISQFGALAARPSSMPPPGRPVDFMTAVQRRVRANMHFTAQSSDLATTVDINCTRDGNLQSVSVTQSSGNADWDRAVLAAVRASDPMPRDTNGVTPTEFRVVIRSRDEPVN</sequence>
<evidence type="ECO:0000313" key="6">
    <source>
        <dbReference type="EMBL" id="RKP51831.1"/>
    </source>
</evidence>
<evidence type="ECO:0000256" key="2">
    <source>
        <dbReference type="ARBA" id="ARBA00022692"/>
    </source>
</evidence>
<reference evidence="6 7" key="1">
    <citation type="submission" date="2018-10" db="EMBL/GenBank/DDBJ databases">
        <title>Robbsia sp. DHC34, isolated from soil.</title>
        <authorList>
            <person name="Gao Z.-H."/>
            <person name="Qiu L.-H."/>
        </authorList>
    </citation>
    <scope>NUCLEOTIDE SEQUENCE [LARGE SCALE GENOMIC DNA]</scope>
    <source>
        <strain evidence="6 7">DHC34</strain>
    </source>
</reference>